<dbReference type="Proteomes" id="UP001301350">
    <property type="component" value="Unassembled WGS sequence"/>
</dbReference>
<comment type="caution">
    <text evidence="6">The sequence shown here is derived from an EMBL/GenBank/DDBJ whole genome shotgun (WGS) entry which is preliminary data.</text>
</comment>
<evidence type="ECO:0000256" key="4">
    <source>
        <dbReference type="ARBA" id="ARBA00022679"/>
    </source>
</evidence>
<dbReference type="PANTHER" id="PTHR42871:SF1">
    <property type="entry name" value="CITRATE SYNTHASE"/>
    <property type="match status" value="1"/>
</dbReference>
<evidence type="ECO:0000313" key="7">
    <source>
        <dbReference type="Proteomes" id="UP001301350"/>
    </source>
</evidence>
<dbReference type="PANTHER" id="PTHR42871">
    <property type="entry name" value="CITRATE SYNTHASE"/>
    <property type="match status" value="1"/>
</dbReference>
<keyword evidence="7" id="KW-1185">Reference proteome</keyword>
<protein>
    <recommendedName>
        <fullName evidence="5">Citrate synthase</fullName>
    </recommendedName>
</protein>
<accession>A0AAV9J2P5</accession>
<dbReference type="InterPro" id="IPR019810">
    <property type="entry name" value="Citrate_synthase_AS"/>
</dbReference>
<gene>
    <name evidence="6" type="ORF">CDCA_CDCA19G4721</name>
</gene>
<evidence type="ECO:0000256" key="3">
    <source>
        <dbReference type="ARBA" id="ARBA00022532"/>
    </source>
</evidence>
<evidence type="ECO:0000256" key="2">
    <source>
        <dbReference type="ARBA" id="ARBA00010566"/>
    </source>
</evidence>
<dbReference type="InterPro" id="IPR016143">
    <property type="entry name" value="Citrate_synth-like_sm_a-sub"/>
</dbReference>
<dbReference type="InterPro" id="IPR016142">
    <property type="entry name" value="Citrate_synth-like_lrg_a-sub"/>
</dbReference>
<evidence type="ECO:0000256" key="5">
    <source>
        <dbReference type="RuleBase" id="RU000441"/>
    </source>
</evidence>
<comment type="similarity">
    <text evidence="2 5">Belongs to the citrate synthase family.</text>
</comment>
<keyword evidence="4 5" id="KW-0808">Transferase</keyword>
<organism evidence="6 7">
    <name type="scientific">Cyanidium caldarium</name>
    <name type="common">Red alga</name>
    <dbReference type="NCBI Taxonomy" id="2771"/>
    <lineage>
        <taxon>Eukaryota</taxon>
        <taxon>Rhodophyta</taxon>
        <taxon>Bangiophyceae</taxon>
        <taxon>Cyanidiales</taxon>
        <taxon>Cyanidiaceae</taxon>
        <taxon>Cyanidium</taxon>
    </lineage>
</organism>
<keyword evidence="3" id="KW-0816">Tricarboxylic acid cycle</keyword>
<reference evidence="6 7" key="1">
    <citation type="submission" date="2022-07" db="EMBL/GenBank/DDBJ databases">
        <title>Genome-wide signatures of adaptation to extreme environments.</title>
        <authorList>
            <person name="Cho C.H."/>
            <person name="Yoon H.S."/>
        </authorList>
    </citation>
    <scope>NUCLEOTIDE SEQUENCE [LARGE SCALE GENOMIC DNA]</scope>
    <source>
        <strain evidence="6 7">DBV 063 E5</strain>
    </source>
</reference>
<dbReference type="Gene3D" id="1.10.580.10">
    <property type="entry name" value="Citrate Synthase, domain 1"/>
    <property type="match status" value="1"/>
</dbReference>
<dbReference type="Pfam" id="PF00285">
    <property type="entry name" value="Citrate_synt"/>
    <property type="match status" value="1"/>
</dbReference>
<dbReference type="InterPro" id="IPR036969">
    <property type="entry name" value="Citrate_synthase_sf"/>
</dbReference>
<evidence type="ECO:0000256" key="1">
    <source>
        <dbReference type="ARBA" id="ARBA00005007"/>
    </source>
</evidence>
<proteinExistence type="inferred from homology"/>
<dbReference type="PRINTS" id="PR00143">
    <property type="entry name" value="CITRTSNTHASE"/>
</dbReference>
<evidence type="ECO:0000313" key="6">
    <source>
        <dbReference type="EMBL" id="KAK4538696.1"/>
    </source>
</evidence>
<dbReference type="EMBL" id="JANCYW010000019">
    <property type="protein sequence ID" value="KAK4538696.1"/>
    <property type="molecule type" value="Genomic_DNA"/>
</dbReference>
<dbReference type="GO" id="GO:0006099">
    <property type="term" value="P:tricarboxylic acid cycle"/>
    <property type="evidence" value="ECO:0007669"/>
    <property type="project" value="UniProtKB-KW"/>
</dbReference>
<name>A0AAV9J2P5_CYACA</name>
<dbReference type="GO" id="GO:0046912">
    <property type="term" value="F:acyltransferase activity, acyl groups converted into alkyl on transfer"/>
    <property type="evidence" value="ECO:0007669"/>
    <property type="project" value="InterPro"/>
</dbReference>
<comment type="pathway">
    <text evidence="1">Carbohydrate metabolism.</text>
</comment>
<sequence length="529" mass="57407">MLTFWRRWLTRDSDDALGTPSAAVAEHSDADQQVTVPLPVVRGDKRSGRAGYVSAARVVAAVKEAEPDADTELWLYDPGYTSTACCRSRITYIDGERGVLEYRGYPIEQLAERVSYADVVSLLLDGELPETPTARRQLLAALRPGALPESMAQRLHSFAPDAHPMTVLMSCVASLTALYPQWNPSLAEGDGGSLRVVYGSAAQRRTVALTAMQSVAALAAAILRHRRARAPSAAAAVVLTAIPVREPNRAPSVAAAGADDGDDEPETTFGAAFLRAAWADDPDAPTGAAFTTLADAMDTLFVLHADHELNCSTAAMRHLTSSGADVFTCLAAAIGALYGPLHGGANEAVLKMLADIGDVGNVDAYVESVKRQERKLMGFGHRVYRSYDPRAKIVRQLAHQVLAHRRTRPEGGSSAASTPGDDPLLQVAQALEERALHDDYFVQRHLYPNVDFYSGVVYRAMGFPPEYFPVLFAVGRSAGWLAHWSEMLEEDEHAATRKIVRPRQIYIGPRRRTVPRLPASNATTLRARM</sequence>
<dbReference type="AlphaFoldDB" id="A0AAV9J2P5"/>
<dbReference type="InterPro" id="IPR002020">
    <property type="entry name" value="Citrate_synthase"/>
</dbReference>
<dbReference type="SUPFAM" id="SSF48256">
    <property type="entry name" value="Citrate synthase"/>
    <property type="match status" value="1"/>
</dbReference>
<dbReference type="PROSITE" id="PS00480">
    <property type="entry name" value="CITRATE_SYNTHASE"/>
    <property type="match status" value="1"/>
</dbReference>
<dbReference type="Gene3D" id="1.10.230.10">
    <property type="entry name" value="Cytochrome P450-Terp, domain 2"/>
    <property type="match status" value="1"/>
</dbReference>
<dbReference type="FunFam" id="1.10.230.10:FF:000002">
    <property type="entry name" value="Citrate synthase"/>
    <property type="match status" value="1"/>
</dbReference>